<dbReference type="GO" id="GO:0006355">
    <property type="term" value="P:regulation of DNA-templated transcription"/>
    <property type="evidence" value="ECO:0007669"/>
    <property type="project" value="InterPro"/>
</dbReference>
<feature type="domain" description="C2H2-type" evidence="3">
    <location>
        <begin position="213"/>
        <end position="240"/>
    </location>
</feature>
<evidence type="ECO:0000313" key="4">
    <source>
        <dbReference type="EMBL" id="KMZ67378.1"/>
    </source>
</evidence>
<dbReference type="InterPro" id="IPR044303">
    <property type="entry name" value="ZAT1/4/9"/>
</dbReference>
<dbReference type="Pfam" id="PF13912">
    <property type="entry name" value="zf-C2H2_6"/>
    <property type="match status" value="3"/>
</dbReference>
<name>A0A0K9PE85_ZOSMR</name>
<keyword evidence="1" id="KW-0862">Zinc</keyword>
<dbReference type="PANTHER" id="PTHR46326">
    <property type="entry name" value="ZINC FINGER PROTEIN ZAT1-RELATED"/>
    <property type="match status" value="1"/>
</dbReference>
<dbReference type="OMA" id="ERYTEEC"/>
<dbReference type="SMART" id="SM00355">
    <property type="entry name" value="ZnF_C2H2"/>
    <property type="match status" value="3"/>
</dbReference>
<dbReference type="PROSITE" id="PS00028">
    <property type="entry name" value="ZINC_FINGER_C2H2_1"/>
    <property type="match status" value="3"/>
</dbReference>
<sequence length="365" mass="39453">MDKHTCKLCSRRFANGRALGGHMRSHLATHVFHSSSSSSGFDQEDPDLERQETVGFVSYGLRENPRKSSRLVDPHFNVSRQLSSGVVLDGESETDSCRRTTTNTAAAAAAAVASVSVSAAAAAATSRRRSKRQWRRQSPVSCTSDATTSSDVDVAFCLIMLSQDSWDDDAAAPVVKRERYTEECRQSELSDYSLRAMSSFGSRKLVGKGKGKYVCVTCNKVFKSYQSLGGHRANHKKLKPPPPPPTAVAIASPGYEEDEEDLHFDSNVRHLKTSPIHECPVCSRVFKSAQALGGHKKAHFLSSSTATQIPTNLSASTNAITVSSSADAVKFERSFIDLNLPAPMEGDDAEIGSFRVDDSAVSCVG</sequence>
<feature type="domain" description="C2H2-type" evidence="3">
    <location>
        <begin position="277"/>
        <end position="299"/>
    </location>
</feature>
<organism evidence="4 5">
    <name type="scientific">Zostera marina</name>
    <name type="common">Eelgrass</name>
    <dbReference type="NCBI Taxonomy" id="29655"/>
    <lineage>
        <taxon>Eukaryota</taxon>
        <taxon>Viridiplantae</taxon>
        <taxon>Streptophyta</taxon>
        <taxon>Embryophyta</taxon>
        <taxon>Tracheophyta</taxon>
        <taxon>Spermatophyta</taxon>
        <taxon>Magnoliopsida</taxon>
        <taxon>Liliopsida</taxon>
        <taxon>Zosteraceae</taxon>
        <taxon>Zostera</taxon>
    </lineage>
</organism>
<evidence type="ECO:0000259" key="3">
    <source>
        <dbReference type="PROSITE" id="PS50157"/>
    </source>
</evidence>
<dbReference type="PANTHER" id="PTHR46326:SF2">
    <property type="entry name" value="ZINC FINGER PROTEIN ZAT1-RELATED"/>
    <property type="match status" value="1"/>
</dbReference>
<evidence type="ECO:0000256" key="2">
    <source>
        <dbReference type="SAM" id="MobiDB-lite"/>
    </source>
</evidence>
<dbReference type="InterPro" id="IPR013087">
    <property type="entry name" value="Znf_C2H2_type"/>
</dbReference>
<feature type="region of interest" description="Disordered" evidence="2">
    <location>
        <begin position="126"/>
        <end position="147"/>
    </location>
</feature>
<dbReference type="Gene3D" id="3.30.160.60">
    <property type="entry name" value="Classic Zinc Finger"/>
    <property type="match status" value="1"/>
</dbReference>
<proteinExistence type="predicted"/>
<keyword evidence="1" id="KW-0479">Metal-binding</keyword>
<keyword evidence="1" id="KW-0863">Zinc-finger</keyword>
<dbReference type="STRING" id="29655.A0A0K9PE85"/>
<dbReference type="PROSITE" id="PS50157">
    <property type="entry name" value="ZINC_FINGER_C2H2_2"/>
    <property type="match status" value="3"/>
</dbReference>
<feature type="domain" description="C2H2-type" evidence="3">
    <location>
        <begin position="4"/>
        <end position="26"/>
    </location>
</feature>
<reference evidence="5" key="1">
    <citation type="journal article" date="2016" name="Nature">
        <title>The genome of the seagrass Zostera marina reveals angiosperm adaptation to the sea.</title>
        <authorList>
            <person name="Olsen J.L."/>
            <person name="Rouze P."/>
            <person name="Verhelst B."/>
            <person name="Lin Y.-C."/>
            <person name="Bayer T."/>
            <person name="Collen J."/>
            <person name="Dattolo E."/>
            <person name="De Paoli E."/>
            <person name="Dittami S."/>
            <person name="Maumus F."/>
            <person name="Michel G."/>
            <person name="Kersting A."/>
            <person name="Lauritano C."/>
            <person name="Lohaus R."/>
            <person name="Toepel M."/>
            <person name="Tonon T."/>
            <person name="Vanneste K."/>
            <person name="Amirebrahimi M."/>
            <person name="Brakel J."/>
            <person name="Bostroem C."/>
            <person name="Chovatia M."/>
            <person name="Grimwood J."/>
            <person name="Jenkins J.W."/>
            <person name="Jueterbock A."/>
            <person name="Mraz A."/>
            <person name="Stam W.T."/>
            <person name="Tice H."/>
            <person name="Bornberg-Bauer E."/>
            <person name="Green P.J."/>
            <person name="Pearson G.A."/>
            <person name="Procaccini G."/>
            <person name="Duarte C.M."/>
            <person name="Schmutz J."/>
            <person name="Reusch T.B.H."/>
            <person name="Van de Peer Y."/>
        </authorList>
    </citation>
    <scope>NUCLEOTIDE SEQUENCE [LARGE SCALE GENOMIC DNA]</scope>
    <source>
        <strain evidence="5">cv. Finnish</strain>
    </source>
</reference>
<dbReference type="Proteomes" id="UP000036987">
    <property type="component" value="Unassembled WGS sequence"/>
</dbReference>
<gene>
    <name evidence="4" type="ORF">ZOSMA_26G01280</name>
</gene>
<dbReference type="GO" id="GO:0008270">
    <property type="term" value="F:zinc ion binding"/>
    <property type="evidence" value="ECO:0007669"/>
    <property type="project" value="UniProtKB-KW"/>
</dbReference>
<feature type="compositionally biased region" description="Basic residues" evidence="2">
    <location>
        <begin position="126"/>
        <end position="135"/>
    </location>
</feature>
<dbReference type="AlphaFoldDB" id="A0A0K9PE85"/>
<keyword evidence="5" id="KW-1185">Reference proteome</keyword>
<dbReference type="SUPFAM" id="SSF57667">
    <property type="entry name" value="beta-beta-alpha zinc fingers"/>
    <property type="match status" value="1"/>
</dbReference>
<dbReference type="EMBL" id="LFYR01000915">
    <property type="protein sequence ID" value="KMZ67378.1"/>
    <property type="molecule type" value="Genomic_DNA"/>
</dbReference>
<accession>A0A0K9PE85</accession>
<evidence type="ECO:0000256" key="1">
    <source>
        <dbReference type="PROSITE-ProRule" id="PRU00042"/>
    </source>
</evidence>
<dbReference type="InterPro" id="IPR036236">
    <property type="entry name" value="Znf_C2H2_sf"/>
</dbReference>
<dbReference type="OrthoDB" id="9411774at2759"/>
<protein>
    <recommendedName>
        <fullName evidence="3">C2H2-type domain-containing protein</fullName>
    </recommendedName>
</protein>
<comment type="caution">
    <text evidence="4">The sequence shown here is derived from an EMBL/GenBank/DDBJ whole genome shotgun (WGS) entry which is preliminary data.</text>
</comment>
<evidence type="ECO:0000313" key="5">
    <source>
        <dbReference type="Proteomes" id="UP000036987"/>
    </source>
</evidence>